<keyword evidence="1" id="KW-0732">Signal</keyword>
<sequence>MKKALTLLVLLVSLCLQAQSHNYKNCKLARKILISEVNICPACSKKMQKEEKARQAERKRVSDVNLARRKAEAAARDKAASEELARIRANQTSTEVVINAQPSTPTAAAPTQNTAESQGYMSGNYAEFYDSDTRKPIPRPENGNNRLIASTGGALKFTEDKTARYAFPKNTGIISYANNPVRYCNGYNYVNADLVDYRYNTLLNDPDVYTIFHLYGDYFFITYKKCEDYERPLSFRTDFTTFKIYNRATGKFWDPKIEGSVNMSLNTMDYDGLHHKFKGYNTYYMFNEFKPEGKHGSFELLFDELSGGTDGWKAATPVRIHRSSDKNDTYLFIVMIAKDNSIKTYTVTSAQYDPYFDKPAE</sequence>
<protein>
    <submittedName>
        <fullName evidence="2">Uncharacterized protein</fullName>
    </submittedName>
</protein>
<evidence type="ECO:0000313" key="2">
    <source>
        <dbReference type="EMBL" id="NYA70540.1"/>
    </source>
</evidence>
<dbReference type="EMBL" id="JACBJI010000002">
    <property type="protein sequence ID" value="NYA70540.1"/>
    <property type="molecule type" value="Genomic_DNA"/>
</dbReference>
<organism evidence="2 3">
    <name type="scientific">Flavobacterium agri</name>
    <dbReference type="NCBI Taxonomy" id="2743471"/>
    <lineage>
        <taxon>Bacteria</taxon>
        <taxon>Pseudomonadati</taxon>
        <taxon>Bacteroidota</taxon>
        <taxon>Flavobacteriia</taxon>
        <taxon>Flavobacteriales</taxon>
        <taxon>Flavobacteriaceae</taxon>
        <taxon>Flavobacterium</taxon>
    </lineage>
</organism>
<feature type="signal peptide" evidence="1">
    <location>
        <begin position="1"/>
        <end position="18"/>
    </location>
</feature>
<proteinExistence type="predicted"/>
<name>A0A7Y8Y174_9FLAO</name>
<evidence type="ECO:0000313" key="3">
    <source>
        <dbReference type="Proteomes" id="UP000535020"/>
    </source>
</evidence>
<keyword evidence="3" id="KW-1185">Reference proteome</keyword>
<accession>A0A7Y8Y174</accession>
<evidence type="ECO:0000256" key="1">
    <source>
        <dbReference type="SAM" id="SignalP"/>
    </source>
</evidence>
<gene>
    <name evidence="2" type="ORF">HZF10_06380</name>
</gene>
<feature type="chain" id="PRO_5030905810" evidence="1">
    <location>
        <begin position="19"/>
        <end position="361"/>
    </location>
</feature>
<comment type="caution">
    <text evidence="2">The sequence shown here is derived from an EMBL/GenBank/DDBJ whole genome shotgun (WGS) entry which is preliminary data.</text>
</comment>
<dbReference type="AlphaFoldDB" id="A0A7Y8Y174"/>
<dbReference type="Proteomes" id="UP000535020">
    <property type="component" value="Unassembled WGS sequence"/>
</dbReference>
<dbReference type="RefSeq" id="WP_176005348.1">
    <property type="nucleotide sequence ID" value="NZ_JABWMI010000006.1"/>
</dbReference>
<reference evidence="2 3" key="1">
    <citation type="submission" date="2020-07" db="EMBL/GenBank/DDBJ databases">
        <authorList>
            <person name="Sun Q."/>
        </authorList>
    </citation>
    <scope>NUCLEOTIDE SEQUENCE [LARGE SCALE GENOMIC DNA]</scope>
    <source>
        <strain evidence="2 3">MAH-1</strain>
    </source>
</reference>